<evidence type="ECO:0000256" key="1">
    <source>
        <dbReference type="ARBA" id="ARBA00022801"/>
    </source>
</evidence>
<evidence type="ECO:0000313" key="3">
    <source>
        <dbReference type="EMBL" id="MBD1389015.1"/>
    </source>
</evidence>
<dbReference type="RefSeq" id="WP_191144117.1">
    <property type="nucleotide sequence ID" value="NZ_JACXAF010000006.1"/>
</dbReference>
<sequence>MARGVVLSIAVALVLTHVIGVAQYASASALVIDDSYTPTSRLQRYIKKSPQLRQPELLMQQGQRLLFDQKYKQVEQRELHLDMFLPTPERHNQQSIVMIHGGGWRAGHRSHFYPLANLLAQRGYTVVVPEYRLTPEARYPAAIEDLFDALIWLQQQSQRFSLKADGITVLGGSSGGHLAALLGYSAASGAFARDQQLTAAIKAVVDLDGVLDLTEPALLETERANDPQAPLPAWLGGTYQQAPAIWRQASPLHYLSDKAPASMVISSGAERFTIGRIKLAAHYQKMGINFRYQQLPNVIHTFWLFDPYVTQLAPMIGQFLESLGPVERLPVSK</sequence>
<dbReference type="GO" id="GO:0016787">
    <property type="term" value="F:hydrolase activity"/>
    <property type="evidence" value="ECO:0007669"/>
    <property type="project" value="UniProtKB-KW"/>
</dbReference>
<feature type="domain" description="BD-FAE-like" evidence="2">
    <location>
        <begin position="81"/>
        <end position="266"/>
    </location>
</feature>
<dbReference type="EMBL" id="JACXAF010000006">
    <property type="protein sequence ID" value="MBD1389015.1"/>
    <property type="molecule type" value="Genomic_DNA"/>
</dbReference>
<evidence type="ECO:0000259" key="2">
    <source>
        <dbReference type="Pfam" id="PF20434"/>
    </source>
</evidence>
<accession>A0A8J6QGK7</accession>
<keyword evidence="4" id="KW-1185">Reference proteome</keyword>
<dbReference type="AlphaFoldDB" id="A0A8J6QGK7"/>
<gene>
    <name evidence="3" type="ORF">IC617_06195</name>
</gene>
<name>A0A8J6QGK7_9GAMM</name>
<dbReference type="Proteomes" id="UP000638014">
    <property type="component" value="Unassembled WGS sequence"/>
</dbReference>
<protein>
    <submittedName>
        <fullName evidence="3">Alpha/beta hydrolase</fullName>
    </submittedName>
</protein>
<reference evidence="3" key="1">
    <citation type="submission" date="2020-09" db="EMBL/GenBank/DDBJ databases">
        <title>A novel bacterium of genus Neiella, isolated from South China Sea.</title>
        <authorList>
            <person name="Huang H."/>
            <person name="Mo K."/>
            <person name="Hu Y."/>
        </authorList>
    </citation>
    <scope>NUCLEOTIDE SEQUENCE</scope>
    <source>
        <strain evidence="3">HB171785</strain>
    </source>
</reference>
<dbReference type="Pfam" id="PF20434">
    <property type="entry name" value="BD-FAE"/>
    <property type="match status" value="1"/>
</dbReference>
<dbReference type="SUPFAM" id="SSF53474">
    <property type="entry name" value="alpha/beta-Hydrolases"/>
    <property type="match status" value="1"/>
</dbReference>
<dbReference type="InterPro" id="IPR029058">
    <property type="entry name" value="AB_hydrolase_fold"/>
</dbReference>
<organism evidence="3 4">
    <name type="scientific">Neiella litorisoli</name>
    <dbReference type="NCBI Taxonomy" id="2771431"/>
    <lineage>
        <taxon>Bacteria</taxon>
        <taxon>Pseudomonadati</taxon>
        <taxon>Pseudomonadota</taxon>
        <taxon>Gammaproteobacteria</taxon>
        <taxon>Alteromonadales</taxon>
        <taxon>Echinimonadaceae</taxon>
        <taxon>Neiella</taxon>
    </lineage>
</organism>
<dbReference type="InterPro" id="IPR050300">
    <property type="entry name" value="GDXG_lipolytic_enzyme"/>
</dbReference>
<proteinExistence type="predicted"/>
<dbReference type="PANTHER" id="PTHR48081">
    <property type="entry name" value="AB HYDROLASE SUPERFAMILY PROTEIN C4A8.06C"/>
    <property type="match status" value="1"/>
</dbReference>
<evidence type="ECO:0000313" key="4">
    <source>
        <dbReference type="Proteomes" id="UP000638014"/>
    </source>
</evidence>
<keyword evidence="1 3" id="KW-0378">Hydrolase</keyword>
<comment type="caution">
    <text evidence="3">The sequence shown here is derived from an EMBL/GenBank/DDBJ whole genome shotgun (WGS) entry which is preliminary data.</text>
</comment>
<dbReference type="InterPro" id="IPR049492">
    <property type="entry name" value="BD-FAE-like_dom"/>
</dbReference>
<dbReference type="Gene3D" id="3.40.50.1820">
    <property type="entry name" value="alpha/beta hydrolase"/>
    <property type="match status" value="1"/>
</dbReference>